<accession>A0A433JN46</accession>
<proteinExistence type="predicted"/>
<evidence type="ECO:0008006" key="6">
    <source>
        <dbReference type="Google" id="ProtNLM"/>
    </source>
</evidence>
<dbReference type="OrthoDB" id="4427276at2"/>
<dbReference type="Gene3D" id="2.40.50.140">
    <property type="entry name" value="Nucleic acid-binding proteins"/>
    <property type="match status" value="1"/>
</dbReference>
<evidence type="ECO:0000256" key="3">
    <source>
        <dbReference type="SAM" id="MobiDB-lite"/>
    </source>
</evidence>
<dbReference type="InterPro" id="IPR012340">
    <property type="entry name" value="NA-bd_OB-fold"/>
</dbReference>
<dbReference type="PROSITE" id="PS50935">
    <property type="entry name" value="SSB"/>
    <property type="match status" value="1"/>
</dbReference>
<keyword evidence="5" id="KW-1185">Reference proteome</keyword>
<evidence type="ECO:0000256" key="2">
    <source>
        <dbReference type="PROSITE-ProRule" id="PRU00252"/>
    </source>
</evidence>
<reference evidence="4 5" key="1">
    <citation type="submission" date="2018-12" db="EMBL/GenBank/DDBJ databases">
        <authorList>
            <person name="Li F."/>
        </authorList>
    </citation>
    <scope>NUCLEOTIDE SEQUENCE [LARGE SCALE GENOMIC DNA]</scope>
    <source>
        <strain evidence="4 5">EGI 6500705</strain>
    </source>
</reference>
<dbReference type="AlphaFoldDB" id="A0A433JN46"/>
<comment type="caution">
    <text evidence="4">The sequence shown here is derived from an EMBL/GenBank/DDBJ whole genome shotgun (WGS) entry which is preliminary data.</text>
</comment>
<dbReference type="SUPFAM" id="SSF50249">
    <property type="entry name" value="Nucleic acid-binding proteins"/>
    <property type="match status" value="1"/>
</dbReference>
<sequence length="194" mass="20813">MLMNETLRATTDIDPAEQIETRRVRTRRPQDGPWARHPHDVDRPPTGAVATRILDERSSLRRTRHSHRGGDRPPDGGTSWRVRGTRGAPMADRVSVGGHVEAAPRIVVTAEGLAVASFCVRTRPENDSRIRLPAGSAPGRVLVTALGDLARSVRKAVAAGDRVVVSGVLVLRALDDGAVSAEVHAEAIGLDIRG</sequence>
<organism evidence="4 5">
    <name type="scientific">Labedella endophytica</name>
    <dbReference type="NCBI Taxonomy" id="1523160"/>
    <lineage>
        <taxon>Bacteria</taxon>
        <taxon>Bacillati</taxon>
        <taxon>Actinomycetota</taxon>
        <taxon>Actinomycetes</taxon>
        <taxon>Micrococcales</taxon>
        <taxon>Microbacteriaceae</taxon>
        <taxon>Labedella</taxon>
    </lineage>
</organism>
<evidence type="ECO:0000256" key="1">
    <source>
        <dbReference type="ARBA" id="ARBA00023125"/>
    </source>
</evidence>
<gene>
    <name evidence="4" type="ORF">ELQ94_15280</name>
</gene>
<dbReference type="EMBL" id="RZGZ01000005">
    <property type="protein sequence ID" value="RUQ97536.1"/>
    <property type="molecule type" value="Genomic_DNA"/>
</dbReference>
<feature type="region of interest" description="Disordered" evidence="3">
    <location>
        <begin position="16"/>
        <end position="86"/>
    </location>
</feature>
<keyword evidence="1 2" id="KW-0238">DNA-binding</keyword>
<protein>
    <recommendedName>
        <fullName evidence="6">Single-stranded DNA-binding protein</fullName>
    </recommendedName>
</protein>
<evidence type="ECO:0000313" key="4">
    <source>
        <dbReference type="EMBL" id="RUQ97536.1"/>
    </source>
</evidence>
<dbReference type="Proteomes" id="UP000274909">
    <property type="component" value="Unassembled WGS sequence"/>
</dbReference>
<dbReference type="GO" id="GO:0003697">
    <property type="term" value="F:single-stranded DNA binding"/>
    <property type="evidence" value="ECO:0007669"/>
    <property type="project" value="InterPro"/>
</dbReference>
<evidence type="ECO:0000313" key="5">
    <source>
        <dbReference type="Proteomes" id="UP000274909"/>
    </source>
</evidence>
<name>A0A433JN46_9MICO</name>
<dbReference type="InterPro" id="IPR000424">
    <property type="entry name" value="Primosome_PriB/ssb"/>
</dbReference>